<name>A0A132AJ89_SARSC</name>
<reference evidence="1 2" key="1">
    <citation type="journal article" date="2015" name="Parasit. Vectors">
        <title>Draft genome of the scabies mite.</title>
        <authorList>
            <person name="Rider S.D.Jr."/>
            <person name="Morgan M.S."/>
            <person name="Arlian L.G."/>
        </authorList>
    </citation>
    <scope>NUCLEOTIDE SEQUENCE [LARGE SCALE GENOMIC DNA]</scope>
    <source>
        <strain evidence="1">Arlian Lab</strain>
    </source>
</reference>
<organism evidence="1 2">
    <name type="scientific">Sarcoptes scabiei</name>
    <name type="common">Itch mite</name>
    <name type="synonym">Acarus scabiei</name>
    <dbReference type="NCBI Taxonomy" id="52283"/>
    <lineage>
        <taxon>Eukaryota</taxon>
        <taxon>Metazoa</taxon>
        <taxon>Ecdysozoa</taxon>
        <taxon>Arthropoda</taxon>
        <taxon>Chelicerata</taxon>
        <taxon>Arachnida</taxon>
        <taxon>Acari</taxon>
        <taxon>Acariformes</taxon>
        <taxon>Sarcoptiformes</taxon>
        <taxon>Astigmata</taxon>
        <taxon>Psoroptidia</taxon>
        <taxon>Sarcoptoidea</taxon>
        <taxon>Sarcoptidae</taxon>
        <taxon>Sarcoptinae</taxon>
        <taxon>Sarcoptes</taxon>
    </lineage>
</organism>
<evidence type="ECO:0000313" key="2">
    <source>
        <dbReference type="Proteomes" id="UP000616769"/>
    </source>
</evidence>
<dbReference type="PANTHER" id="PTHR33964">
    <property type="entry name" value="RE45066P-RELATED"/>
    <property type="match status" value="1"/>
</dbReference>
<accession>A0A132AJ89</accession>
<protein>
    <submittedName>
        <fullName evidence="1">Uncharacterized protein</fullName>
    </submittedName>
</protein>
<proteinExistence type="predicted"/>
<gene>
    <name evidence="1" type="ORF">QR98_0095970</name>
</gene>
<dbReference type="EMBL" id="JXLN01016288">
    <property type="protein sequence ID" value="KPM11031.1"/>
    <property type="molecule type" value="Genomic_DNA"/>
</dbReference>
<dbReference type="AlphaFoldDB" id="A0A132AJ89"/>
<dbReference type="OrthoDB" id="6488011at2759"/>
<dbReference type="PANTHER" id="PTHR33964:SF1">
    <property type="entry name" value="RE45066P"/>
    <property type="match status" value="1"/>
</dbReference>
<sequence length="254" mass="30011">MYFNYQSSTFTMFLILIVINQSITVSLARSENRKIKSSKSTQTSKWMLNKPQCRSEKRQTKVNEFMEKLVVFGQSDRKFPENFAQVKPFCSETREMIAYIEDYLKECFQPDIQSLANILIYTLKRHIRVFCNKRSNNLRLKKLLPLMPCINEQVQRYPQCIRTMMNKTSELIASQIEDRSKIKYKDRELLLDFLRGLSSDIVRFGCNEYHENSDRCTQLPTISLSSDKPRPKYYTSVLALILDMINSMDTLWIE</sequence>
<evidence type="ECO:0000313" key="1">
    <source>
        <dbReference type="EMBL" id="KPM11031.1"/>
    </source>
</evidence>
<dbReference type="Proteomes" id="UP000616769">
    <property type="component" value="Unassembled WGS sequence"/>
</dbReference>
<comment type="caution">
    <text evidence="1">The sequence shown here is derived from an EMBL/GenBank/DDBJ whole genome shotgun (WGS) entry which is preliminary data.</text>
</comment>
<dbReference type="VEuPathDB" id="VectorBase:SSCA003136"/>